<proteinExistence type="inferred from homology"/>
<comment type="subcellular location">
    <subcellularLocation>
        <location evidence="10">Endoplasmic reticulum membrane</location>
        <topology evidence="10">Multi-pass membrane protein</topology>
    </subcellularLocation>
    <subcellularLocation>
        <location evidence="1">Membrane</location>
        <topology evidence="1">Multi-pass membrane protein</topology>
    </subcellularLocation>
</comment>
<reference evidence="11 12" key="1">
    <citation type="submission" date="2021-11" db="EMBL/GenBank/DDBJ databases">
        <authorList>
            <person name="Islam A."/>
            <person name="Islam S."/>
            <person name="Flora M.S."/>
            <person name="Rahman M."/>
            <person name="Ziaur R.M."/>
            <person name="Epstein J.H."/>
            <person name="Hassan M."/>
            <person name="Klassen M."/>
            <person name="Woodard K."/>
            <person name="Webb A."/>
            <person name="Webby R.J."/>
            <person name="El Zowalaty M.E."/>
        </authorList>
    </citation>
    <scope>NUCLEOTIDE SEQUENCE [LARGE SCALE GENOMIC DNA]</scope>
    <source>
        <strain evidence="11">Pbs1</strain>
    </source>
</reference>
<evidence type="ECO:0000313" key="12">
    <source>
        <dbReference type="Proteomes" id="UP001158986"/>
    </source>
</evidence>
<keyword evidence="7" id="KW-0812">Transmembrane</keyword>
<dbReference type="PROSITE" id="PS51564">
    <property type="entry name" value="SAM_ICMT"/>
    <property type="match status" value="1"/>
</dbReference>
<evidence type="ECO:0000256" key="6">
    <source>
        <dbReference type="ARBA" id="ARBA00022691"/>
    </source>
</evidence>
<evidence type="ECO:0000256" key="4">
    <source>
        <dbReference type="ARBA" id="ARBA00022603"/>
    </source>
</evidence>
<name>A0ABN8CND9_9STRA</name>
<keyword evidence="10" id="KW-0256">Endoplasmic reticulum</keyword>
<evidence type="ECO:0000313" key="11">
    <source>
        <dbReference type="EMBL" id="CAH0513786.1"/>
    </source>
</evidence>
<comment type="catalytic activity">
    <reaction evidence="10">
        <text>[protein]-C-terminal S-[(2E,6E)-farnesyl]-L-cysteine + S-adenosyl-L-methionine = [protein]-C-terminal S-[(2E,6E)-farnesyl]-L-cysteine methyl ester + S-adenosyl-L-homocysteine</text>
        <dbReference type="Rhea" id="RHEA:21672"/>
        <dbReference type="Rhea" id="RHEA-COMP:12125"/>
        <dbReference type="Rhea" id="RHEA-COMP:12126"/>
        <dbReference type="ChEBI" id="CHEBI:57856"/>
        <dbReference type="ChEBI" id="CHEBI:59789"/>
        <dbReference type="ChEBI" id="CHEBI:90510"/>
        <dbReference type="ChEBI" id="CHEBI:90511"/>
        <dbReference type="EC" id="2.1.1.100"/>
    </reaction>
</comment>
<dbReference type="InterPro" id="IPR025770">
    <property type="entry name" value="PPMT_MeTrfase"/>
</dbReference>
<evidence type="ECO:0000256" key="7">
    <source>
        <dbReference type="ARBA" id="ARBA00022692"/>
    </source>
</evidence>
<evidence type="ECO:0000256" key="10">
    <source>
        <dbReference type="RuleBase" id="RU362022"/>
    </source>
</evidence>
<dbReference type="Pfam" id="PF04140">
    <property type="entry name" value="ICMT"/>
    <property type="match status" value="1"/>
</dbReference>
<keyword evidence="6 10" id="KW-0949">S-adenosyl-L-methionine</keyword>
<evidence type="ECO:0000256" key="8">
    <source>
        <dbReference type="ARBA" id="ARBA00022989"/>
    </source>
</evidence>
<keyword evidence="8" id="KW-1133">Transmembrane helix</keyword>
<dbReference type="PANTHER" id="PTHR12714">
    <property type="entry name" value="PROTEIN-S ISOPRENYLCYSTEINE O-METHYLTRANSFERASE"/>
    <property type="match status" value="1"/>
</dbReference>
<dbReference type="PANTHER" id="PTHR12714:SF9">
    <property type="entry name" value="PROTEIN-S-ISOPRENYLCYSTEINE O-METHYLTRANSFERASE"/>
    <property type="match status" value="1"/>
</dbReference>
<evidence type="ECO:0000256" key="5">
    <source>
        <dbReference type="ARBA" id="ARBA00022679"/>
    </source>
</evidence>
<dbReference type="Proteomes" id="UP001158986">
    <property type="component" value="Unassembled WGS sequence"/>
</dbReference>
<comment type="similarity">
    <text evidence="2 10">Belongs to the class VI-like SAM-binding methyltransferase superfamily. Isoprenylcysteine carboxyl methyltransferase family.</text>
</comment>
<evidence type="ECO:0000256" key="2">
    <source>
        <dbReference type="ARBA" id="ARBA00009140"/>
    </source>
</evidence>
<keyword evidence="4 10" id="KW-0489">Methyltransferase</keyword>
<evidence type="ECO:0000256" key="3">
    <source>
        <dbReference type="ARBA" id="ARBA00012151"/>
    </source>
</evidence>
<evidence type="ECO:0000256" key="1">
    <source>
        <dbReference type="ARBA" id="ARBA00004141"/>
    </source>
</evidence>
<dbReference type="EMBL" id="CAKLCB010000033">
    <property type="protein sequence ID" value="CAH0513786.1"/>
    <property type="molecule type" value="Genomic_DNA"/>
</dbReference>
<sequence length="325" mass="37906">MIIHSRAKQDNTISAEQIQRAIFLVTKRPVSQTFNCVDPFARVLRQHNRSPTHSFIGDLRYHHFHDCEQATVFFGLICARNIVAIGSHWSRVKCHDCAEAYVSVCFFNPRRFVPTVDWFVALTDSSLTALAHSRWQCLVQWSWYALALGFFHLMEFMLTAAYRPINVSYESFLLNHSREYHLAVFLSSIEFWLELYFVPDWKLHSLVRPVGMGFVITGQFFRVAAMSTAATNFSHRIEYLKRKDHQLVTHGVYRFIRHPSYLGWFGWIVGSQILLANPICAVGYSIVAWSFFHDRIPYEEHLLLCFFPDEYPAYKARTFSGIPFV</sequence>
<organism evidence="11 12">
    <name type="scientific">Peronospora belbahrii</name>
    <dbReference type="NCBI Taxonomy" id="622444"/>
    <lineage>
        <taxon>Eukaryota</taxon>
        <taxon>Sar</taxon>
        <taxon>Stramenopiles</taxon>
        <taxon>Oomycota</taxon>
        <taxon>Peronosporomycetes</taxon>
        <taxon>Peronosporales</taxon>
        <taxon>Peronosporaceae</taxon>
        <taxon>Peronospora</taxon>
    </lineage>
</organism>
<keyword evidence="5" id="KW-0808">Transferase</keyword>
<dbReference type="Gene3D" id="1.20.120.1630">
    <property type="match status" value="1"/>
</dbReference>
<dbReference type="EC" id="2.1.1.100" evidence="3 10"/>
<keyword evidence="9" id="KW-0472">Membrane</keyword>
<dbReference type="InterPro" id="IPR007269">
    <property type="entry name" value="ICMT_MeTrfase"/>
</dbReference>
<protein>
    <recommendedName>
        <fullName evidence="3 10">Protein-S-isoprenylcysteine O-methyltransferase</fullName>
        <ecNumber evidence="3 10">2.1.1.100</ecNumber>
    </recommendedName>
</protein>
<comment type="caution">
    <text evidence="11">The sequence shown here is derived from an EMBL/GenBank/DDBJ whole genome shotgun (WGS) entry which is preliminary data.</text>
</comment>
<accession>A0ABN8CND9</accession>
<evidence type="ECO:0000256" key="9">
    <source>
        <dbReference type="ARBA" id="ARBA00023136"/>
    </source>
</evidence>
<gene>
    <name evidence="11" type="ORF">PBS001_LOCUS581</name>
</gene>
<keyword evidence="12" id="KW-1185">Reference proteome</keyword>